<dbReference type="Ensembl" id="ENSOABT00000038327.2">
    <property type="protein sequence ID" value="ENSOABP00000037303.2"/>
    <property type="gene ID" value="ENSOABG00000017100.2"/>
</dbReference>
<feature type="compositionally biased region" description="Acidic residues" evidence="18">
    <location>
        <begin position="135"/>
        <end position="154"/>
    </location>
</feature>
<evidence type="ECO:0000256" key="2">
    <source>
        <dbReference type="ARBA" id="ARBA00004305"/>
    </source>
</evidence>
<dbReference type="FunFam" id="3.40.50.970:FF:000015">
    <property type="entry name" value="2-oxoisovalerate dehydrogenase subunit alpha"/>
    <property type="match status" value="1"/>
</dbReference>
<reference evidence="21" key="2">
    <citation type="submission" date="2025-09" db="UniProtKB">
        <authorList>
            <consortium name="Ensembl"/>
        </authorList>
    </citation>
    <scope>IDENTIFICATION</scope>
</reference>
<dbReference type="PANTHER" id="PTHR43380:SF1">
    <property type="entry name" value="2-OXOISOVALERATE DEHYDROGENASE SUBUNIT ALPHA, MITOCHONDRIAL"/>
    <property type="match status" value="1"/>
</dbReference>
<keyword evidence="11 17" id="KW-0560">Oxidoreductase</keyword>
<keyword evidence="6 19" id="KW-0812">Transmembrane</keyword>
<organism evidence="21 22">
    <name type="scientific">Oreochromis aureus</name>
    <name type="common">Israeli tilapia</name>
    <name type="synonym">Chromis aureus</name>
    <dbReference type="NCBI Taxonomy" id="47969"/>
    <lineage>
        <taxon>Eukaryota</taxon>
        <taxon>Metazoa</taxon>
        <taxon>Chordata</taxon>
        <taxon>Craniata</taxon>
        <taxon>Vertebrata</taxon>
        <taxon>Euteleostomi</taxon>
        <taxon>Actinopterygii</taxon>
        <taxon>Neopterygii</taxon>
        <taxon>Teleostei</taxon>
        <taxon>Neoteleostei</taxon>
        <taxon>Acanthomorphata</taxon>
        <taxon>Ovalentaria</taxon>
        <taxon>Cichlomorphae</taxon>
        <taxon>Cichliformes</taxon>
        <taxon>Cichlidae</taxon>
        <taxon>African cichlids</taxon>
        <taxon>Pseudocrenilabrinae</taxon>
        <taxon>Oreochromini</taxon>
        <taxon>Oreochromis</taxon>
    </lineage>
</organism>
<evidence type="ECO:0000256" key="5">
    <source>
        <dbReference type="ARBA" id="ARBA00008646"/>
    </source>
</evidence>
<evidence type="ECO:0000256" key="18">
    <source>
        <dbReference type="SAM" id="MobiDB-lite"/>
    </source>
</evidence>
<keyword evidence="7" id="KW-0479">Metal-binding</keyword>
<evidence type="ECO:0000313" key="21">
    <source>
        <dbReference type="Ensembl" id="ENSOABP00000037303.2"/>
    </source>
</evidence>
<dbReference type="CDD" id="cd02000">
    <property type="entry name" value="TPP_E1_PDC_ADC_BCADC"/>
    <property type="match status" value="1"/>
</dbReference>
<evidence type="ECO:0000256" key="10">
    <source>
        <dbReference type="ARBA" id="ARBA00022989"/>
    </source>
</evidence>
<evidence type="ECO:0000256" key="12">
    <source>
        <dbReference type="ARBA" id="ARBA00023128"/>
    </source>
</evidence>
<dbReference type="AlphaFoldDB" id="A0A668UEM5"/>
<evidence type="ECO:0000256" key="4">
    <source>
        <dbReference type="ARBA" id="ARBA00006843"/>
    </source>
</evidence>
<dbReference type="InterPro" id="IPR050771">
    <property type="entry name" value="Alpha-ketoacid_DH_E1_comp"/>
</dbReference>
<evidence type="ECO:0000256" key="13">
    <source>
        <dbReference type="ARBA" id="ARBA00023136"/>
    </source>
</evidence>
<evidence type="ECO:0000256" key="19">
    <source>
        <dbReference type="SAM" id="Phobius"/>
    </source>
</evidence>
<dbReference type="Pfam" id="PF00676">
    <property type="entry name" value="E1_dh"/>
    <property type="match status" value="1"/>
</dbReference>
<evidence type="ECO:0000256" key="16">
    <source>
        <dbReference type="ARBA" id="ARBA00051764"/>
    </source>
</evidence>
<keyword evidence="22" id="KW-1185">Reference proteome</keyword>
<accession>A0A668UEM5</accession>
<dbReference type="GO" id="GO:0009083">
    <property type="term" value="P:branched-chain amino acid catabolic process"/>
    <property type="evidence" value="ECO:0007669"/>
    <property type="project" value="TreeGrafter"/>
</dbReference>
<dbReference type="Gene3D" id="3.40.50.970">
    <property type="match status" value="1"/>
</dbReference>
<feature type="domain" description="Dehydrogenase E1 component" evidence="20">
    <location>
        <begin position="265"/>
        <end position="564"/>
    </location>
</feature>
<dbReference type="GO" id="GO:0016020">
    <property type="term" value="C:membrane"/>
    <property type="evidence" value="ECO:0007669"/>
    <property type="project" value="UniProtKB-SubCell"/>
</dbReference>
<feature type="transmembrane region" description="Helical" evidence="19">
    <location>
        <begin position="170"/>
        <end position="192"/>
    </location>
</feature>
<evidence type="ECO:0000313" key="22">
    <source>
        <dbReference type="Proteomes" id="UP000472276"/>
    </source>
</evidence>
<keyword evidence="13 19" id="KW-0472">Membrane</keyword>
<proteinExistence type="inferred from homology"/>
<dbReference type="Pfam" id="PF04505">
    <property type="entry name" value="CD225"/>
    <property type="match status" value="1"/>
</dbReference>
<comment type="similarity">
    <text evidence="5 17">Belongs to the BCKDHA family.</text>
</comment>
<keyword evidence="9" id="KW-0630">Potassium</keyword>
<dbReference type="InterPro" id="IPR007593">
    <property type="entry name" value="CD225/Dispanin_fam"/>
</dbReference>
<dbReference type="GO" id="GO:0005759">
    <property type="term" value="C:mitochondrial matrix"/>
    <property type="evidence" value="ECO:0007669"/>
    <property type="project" value="UniProtKB-SubCell"/>
</dbReference>
<feature type="compositionally biased region" description="Gly residues" evidence="18">
    <location>
        <begin position="23"/>
        <end position="33"/>
    </location>
</feature>
<keyword evidence="8" id="KW-0809">Transit peptide</keyword>
<comment type="function">
    <text evidence="17">The branched-chain alpha-keto dehydrogenase complex catalyzes the overall conversion of alpha-keto acids to acyl-CoA and CO(2). It contains multiple copies of three enzymatic components: branched-chain alpha-keto acid decarboxylase (E1), lipoamide acyltransferase (E2) and lipoamide dehydrogenase (E3).</text>
</comment>
<gene>
    <name evidence="21" type="primary">bckdha</name>
</gene>
<name>A0A668UEM5_OREAU</name>
<comment type="subunit">
    <text evidence="15">Heterotetramer of 2 alpha/BCKDHA and 2 beta chains/BCKDHB that forms the branched-chain alpha-keto acid decarboxylase (E1) component of the BCKD complex. The branched-chain alpha-ketoacid dehydrogenase is a large complex composed of three major building blocks E1, E2 and E3. It is organized around E2, a 24-meric cubic core composed of DBT, to which are associated 6 to 12 copies of E1, and approximately 6 copies of the dehydrogenase E3, a DLD dimer. Interacts with PPM1K.</text>
</comment>
<dbReference type="OMA" id="LMRCEED"/>
<dbReference type="Proteomes" id="UP000472276">
    <property type="component" value="Unassembled WGS sequence"/>
</dbReference>
<dbReference type="SUPFAM" id="SSF52518">
    <property type="entry name" value="Thiamin diphosphate-binding fold (THDP-binding)"/>
    <property type="match status" value="1"/>
</dbReference>
<keyword evidence="17" id="KW-0786">Thiamine pyrophosphate</keyword>
<sequence length="603" mass="68301">MMENLDELEHPLLGESANNNWGPGPGLGPGTGQAPGGLFKGILVKCEEDRAYPPLAWRGYCGHPPELQQQQLLDPCSLPRTLESFYPAAPIWGHTDALLNKDYLETTFVDIRPGSTLERKLLAETQDFHSASYSMDDEDDLLPDSDDSSIDDFSDTDSENNFPLMIPQDYLGLAFFSMLCCFWPLGIAAFYLSQKVVQLQQPFDSSLEKPQFPGASAEFVDQLEFIQPNVISGIPVYRVMDRQGNIINPSQDPQLSKETVLNFYQKMTLLNTMDRILYESQRQGRISFYMTNYGEEGTHIGSAAALDPNDLVFGQYREAGVLMYRGFPLDHFMAQCYANADDLGKGRQMPVHYGSKDLNFVTISSPLATQIPQAAGAAYAVKRENINRAVICYFGEGAASEGDAHAGFNFSATLECPLIFFCRNNGYAISTPTNEQYRGDGIAARGPGYGMLSIRVDGNDVFAVYNATKEARRRAVAENQPFLIEAMTYRIGHHSTSDDSSAYRSVDEVNYWDKQDHPISRLRHYMTARGWWSEDDERSWRKQSRKTVMEAFERAERRLKPNPELLFTDVYQEMTPSLNKQRESLWRHVQQYKEHYPLDLYEK</sequence>
<dbReference type="GO" id="GO:0003863">
    <property type="term" value="F:branched-chain 2-oxo acid dehydrogenase activity"/>
    <property type="evidence" value="ECO:0007669"/>
    <property type="project" value="UniProtKB-EC"/>
</dbReference>
<evidence type="ECO:0000256" key="9">
    <source>
        <dbReference type="ARBA" id="ARBA00022958"/>
    </source>
</evidence>
<feature type="region of interest" description="Disordered" evidence="18">
    <location>
        <begin position="134"/>
        <end position="154"/>
    </location>
</feature>
<comment type="cofactor">
    <cofactor evidence="1 17">
        <name>thiamine diphosphate</name>
        <dbReference type="ChEBI" id="CHEBI:58937"/>
    </cofactor>
</comment>
<keyword evidence="12" id="KW-0496">Mitochondrion</keyword>
<evidence type="ECO:0000256" key="3">
    <source>
        <dbReference type="ARBA" id="ARBA00004370"/>
    </source>
</evidence>
<protein>
    <recommendedName>
        <fullName evidence="17">2-oxoisovalerate dehydrogenase subunit alpha</fullName>
        <ecNumber evidence="17">1.2.4.4</ecNumber>
    </recommendedName>
    <alternativeName>
        <fullName evidence="17">Branched-chain alpha-keto acid dehydrogenase E1 component alpha chain</fullName>
    </alternativeName>
</protein>
<evidence type="ECO:0000256" key="17">
    <source>
        <dbReference type="RuleBase" id="RU365014"/>
    </source>
</evidence>
<comment type="catalytic activity">
    <reaction evidence="16">
        <text>N(6)-[(R)-lipoyl]-L-lysyl-[protein] + 3-methyl-2-oxobutanoate + H(+) = N(6)-[(R)-S(8)-2-methylpropanoyldihydrolipoyl]-L-lysyl-[protein] + CO2</text>
        <dbReference type="Rhea" id="RHEA:13457"/>
        <dbReference type="Rhea" id="RHEA-COMP:10474"/>
        <dbReference type="Rhea" id="RHEA-COMP:10497"/>
        <dbReference type="ChEBI" id="CHEBI:11851"/>
        <dbReference type="ChEBI" id="CHEBI:15378"/>
        <dbReference type="ChEBI" id="CHEBI:16526"/>
        <dbReference type="ChEBI" id="CHEBI:83099"/>
        <dbReference type="ChEBI" id="CHEBI:83142"/>
        <dbReference type="EC" id="1.2.4.4"/>
    </reaction>
    <physiologicalReaction direction="left-to-right" evidence="16">
        <dbReference type="Rhea" id="RHEA:13458"/>
    </physiologicalReaction>
</comment>
<dbReference type="EC" id="1.2.4.4" evidence="17"/>
<dbReference type="InterPro" id="IPR029061">
    <property type="entry name" value="THDP-binding"/>
</dbReference>
<dbReference type="InterPro" id="IPR001017">
    <property type="entry name" value="DH_E1"/>
</dbReference>
<comment type="subcellular location">
    <subcellularLocation>
        <location evidence="3">Membrane</location>
    </subcellularLocation>
    <subcellularLocation>
        <location evidence="2">Mitochondrion matrix</location>
    </subcellularLocation>
</comment>
<dbReference type="GO" id="GO:0046872">
    <property type="term" value="F:metal ion binding"/>
    <property type="evidence" value="ECO:0007669"/>
    <property type="project" value="UniProtKB-KW"/>
</dbReference>
<evidence type="ECO:0000256" key="6">
    <source>
        <dbReference type="ARBA" id="ARBA00022692"/>
    </source>
</evidence>
<evidence type="ECO:0000256" key="11">
    <source>
        <dbReference type="ARBA" id="ARBA00023002"/>
    </source>
</evidence>
<comment type="similarity">
    <text evidence="4">Belongs to the CD225/Dispanin family.</text>
</comment>
<evidence type="ECO:0000256" key="14">
    <source>
        <dbReference type="ARBA" id="ARBA00037052"/>
    </source>
</evidence>
<evidence type="ECO:0000256" key="7">
    <source>
        <dbReference type="ARBA" id="ARBA00022723"/>
    </source>
</evidence>
<evidence type="ECO:0000256" key="15">
    <source>
        <dbReference type="ARBA" id="ARBA00047149"/>
    </source>
</evidence>
<evidence type="ECO:0000256" key="1">
    <source>
        <dbReference type="ARBA" id="ARBA00001964"/>
    </source>
</evidence>
<evidence type="ECO:0000256" key="8">
    <source>
        <dbReference type="ARBA" id="ARBA00022946"/>
    </source>
</evidence>
<evidence type="ECO:0000259" key="20">
    <source>
        <dbReference type="Pfam" id="PF00676"/>
    </source>
</evidence>
<reference evidence="21" key="1">
    <citation type="submission" date="2025-08" db="UniProtKB">
        <authorList>
            <consortium name="Ensembl"/>
        </authorList>
    </citation>
    <scope>IDENTIFICATION</scope>
</reference>
<keyword evidence="10 19" id="KW-1133">Transmembrane helix</keyword>
<dbReference type="PANTHER" id="PTHR43380">
    <property type="entry name" value="2-OXOISOVALERATE DEHYDROGENASE SUBUNIT ALPHA, MITOCHONDRIAL"/>
    <property type="match status" value="1"/>
</dbReference>
<comment type="function">
    <text evidence="14">Together with BCKDHB forms the heterotetrameric E1 subunit of the mitochondrial branched-chain alpha-ketoacid dehydrogenase (BCKD) complex. The BCKD complex catalyzes the multi-step oxidative decarboxylation of alpha-ketoacids derived from the branched-chain amino-acids valine, leucine and isoleucine producing CO2 and acyl-CoA which is subsequently utilized to produce energy. The E1 subunit catalyzes the first step with the decarboxylation of the alpha-ketoacid forming an enzyme-product intermediate. A reductive acylation mediated by the lipoylamide cofactor of E2 extracts the acyl group from the E1 active site for the next step of the reaction.</text>
</comment>
<feature type="region of interest" description="Disordered" evidence="18">
    <location>
        <begin position="13"/>
        <end position="33"/>
    </location>
</feature>